<dbReference type="InterPro" id="IPR005234">
    <property type="entry name" value="ScpB_csome_segregation"/>
</dbReference>
<dbReference type="AlphaFoldDB" id="A0A2G9ZBT4"/>
<evidence type="ECO:0000256" key="3">
    <source>
        <dbReference type="ARBA" id="ARBA00022829"/>
    </source>
</evidence>
<keyword evidence="1" id="KW-0963">Cytoplasm</keyword>
<dbReference type="PANTHER" id="PTHR34298:SF2">
    <property type="entry name" value="SEGREGATION AND CONDENSATION PROTEIN B"/>
    <property type="match status" value="1"/>
</dbReference>
<evidence type="ECO:0000313" key="5">
    <source>
        <dbReference type="EMBL" id="PIP29808.1"/>
    </source>
</evidence>
<comment type="caution">
    <text evidence="5">The sequence shown here is derived from an EMBL/GenBank/DDBJ whole genome shotgun (WGS) entry which is preliminary data.</text>
</comment>
<proteinExistence type="predicted"/>
<dbReference type="GO" id="GO:0051304">
    <property type="term" value="P:chromosome separation"/>
    <property type="evidence" value="ECO:0007669"/>
    <property type="project" value="InterPro"/>
</dbReference>
<dbReference type="Proteomes" id="UP000228812">
    <property type="component" value="Unassembled WGS sequence"/>
</dbReference>
<dbReference type="GO" id="GO:0051301">
    <property type="term" value="P:cell division"/>
    <property type="evidence" value="ECO:0007669"/>
    <property type="project" value="UniProtKB-KW"/>
</dbReference>
<evidence type="ECO:0000256" key="4">
    <source>
        <dbReference type="ARBA" id="ARBA00023306"/>
    </source>
</evidence>
<keyword evidence="4" id="KW-0131">Cell cycle</keyword>
<dbReference type="InterPro" id="IPR036388">
    <property type="entry name" value="WH-like_DNA-bd_sf"/>
</dbReference>
<organism evidence="5 6">
    <name type="scientific">Candidatus Jorgensenbacteria bacterium CG23_combo_of_CG06-09_8_20_14_all_54_14</name>
    <dbReference type="NCBI Taxonomy" id="1974595"/>
    <lineage>
        <taxon>Bacteria</taxon>
        <taxon>Candidatus Joergenseniibacteriota</taxon>
    </lineage>
</organism>
<evidence type="ECO:0000256" key="2">
    <source>
        <dbReference type="ARBA" id="ARBA00022618"/>
    </source>
</evidence>
<dbReference type="EMBL" id="PCRZ01000035">
    <property type="protein sequence ID" value="PIP29808.1"/>
    <property type="molecule type" value="Genomic_DNA"/>
</dbReference>
<protein>
    <submittedName>
        <fullName evidence="5">SMC-Scp complex subunit ScpB</fullName>
    </submittedName>
</protein>
<dbReference type="PANTHER" id="PTHR34298">
    <property type="entry name" value="SEGREGATION AND CONDENSATION PROTEIN B"/>
    <property type="match status" value="1"/>
</dbReference>
<evidence type="ECO:0000256" key="1">
    <source>
        <dbReference type="ARBA" id="ARBA00022490"/>
    </source>
</evidence>
<keyword evidence="3" id="KW-0159">Chromosome partition</keyword>
<reference evidence="5 6" key="1">
    <citation type="submission" date="2017-09" db="EMBL/GenBank/DDBJ databases">
        <title>Depth-based differentiation of microbial function through sediment-hosted aquifers and enrichment of novel symbionts in the deep terrestrial subsurface.</title>
        <authorList>
            <person name="Probst A.J."/>
            <person name="Ladd B."/>
            <person name="Jarett J.K."/>
            <person name="Geller-Mcgrath D.E."/>
            <person name="Sieber C.M."/>
            <person name="Emerson J.B."/>
            <person name="Anantharaman K."/>
            <person name="Thomas B.C."/>
            <person name="Malmstrom R."/>
            <person name="Stieglmeier M."/>
            <person name="Klingl A."/>
            <person name="Woyke T."/>
            <person name="Ryan C.M."/>
            <person name="Banfield J.F."/>
        </authorList>
    </citation>
    <scope>NUCLEOTIDE SEQUENCE [LARGE SCALE GENOMIC DNA]</scope>
    <source>
        <strain evidence="5">CG23_combo_of_CG06-09_8_20_14_all_54_14</strain>
    </source>
</reference>
<dbReference type="Pfam" id="PF04079">
    <property type="entry name" value="SMC_ScpB"/>
    <property type="match status" value="1"/>
</dbReference>
<dbReference type="Gene3D" id="1.10.10.10">
    <property type="entry name" value="Winged helix-like DNA-binding domain superfamily/Winged helix DNA-binding domain"/>
    <property type="match status" value="2"/>
</dbReference>
<keyword evidence="2" id="KW-0132">Cell division</keyword>
<sequence length="203" mass="22135">MAEKSASLIPELEALLFSYGEPMKMGRIAKLLDLKQVECEELVAAWQAALAGDTARGLTLIVHDGAVQLATKPEEKQVGERLLQEEFREELSPAGLETLSLIAYLGPVPRATIDYIRGVNSSFTVRNLLVRGLVERHSIEGKGNAFHYLPSFQFLKHLGLTRVEELPEYERFHGALERIEAGAGMEAGLPAQAGATDAAAPQN</sequence>
<gene>
    <name evidence="5" type="ORF">COX26_02145</name>
</gene>
<name>A0A2G9ZBT4_9BACT</name>
<dbReference type="InterPro" id="IPR036390">
    <property type="entry name" value="WH_DNA-bd_sf"/>
</dbReference>
<dbReference type="SUPFAM" id="SSF46785">
    <property type="entry name" value="Winged helix' DNA-binding domain"/>
    <property type="match status" value="2"/>
</dbReference>
<evidence type="ECO:0000313" key="6">
    <source>
        <dbReference type="Proteomes" id="UP000228812"/>
    </source>
</evidence>
<accession>A0A2G9ZBT4</accession>